<feature type="domain" description="Glucose-methanol-choline oxidoreductase C-terminal" evidence="7">
    <location>
        <begin position="361"/>
        <end position="482"/>
    </location>
</feature>
<dbReference type="EMBL" id="QBKN01000001">
    <property type="protein sequence ID" value="PTX52956.1"/>
    <property type="molecule type" value="Genomic_DNA"/>
</dbReference>
<keyword evidence="5" id="KW-0560">Oxidoreductase</keyword>
<dbReference type="GO" id="GO:0016614">
    <property type="term" value="F:oxidoreductase activity, acting on CH-OH group of donors"/>
    <property type="evidence" value="ECO:0007669"/>
    <property type="project" value="InterPro"/>
</dbReference>
<dbReference type="GO" id="GO:0050660">
    <property type="term" value="F:flavin adenine dinucleotide binding"/>
    <property type="evidence" value="ECO:0007669"/>
    <property type="project" value="InterPro"/>
</dbReference>
<dbReference type="RefSeq" id="WP_107974325.1">
    <property type="nucleotide sequence ID" value="NZ_BMEZ01000001.1"/>
</dbReference>
<dbReference type="OrthoDB" id="9798604at2"/>
<reference evidence="8 9" key="1">
    <citation type="submission" date="2018-04" db="EMBL/GenBank/DDBJ databases">
        <title>Genomic Encyclopedia of Archaeal and Bacterial Type Strains, Phase II (KMG-II): from individual species to whole genera.</title>
        <authorList>
            <person name="Goeker M."/>
        </authorList>
    </citation>
    <scope>NUCLEOTIDE SEQUENCE [LARGE SCALE GENOMIC DNA]</scope>
    <source>
        <strain evidence="8 9">DSM 29329</strain>
    </source>
</reference>
<dbReference type="InterPro" id="IPR007867">
    <property type="entry name" value="GMC_OxRtase_C"/>
</dbReference>
<feature type="domain" description="Glucose-methanol-choline oxidoreductase N-terminal" evidence="6">
    <location>
        <begin position="228"/>
        <end position="298"/>
    </location>
</feature>
<evidence type="ECO:0000256" key="5">
    <source>
        <dbReference type="ARBA" id="ARBA00023002"/>
    </source>
</evidence>
<dbReference type="PANTHER" id="PTHR42784">
    <property type="entry name" value="PYRANOSE 2-OXIDASE"/>
    <property type="match status" value="1"/>
</dbReference>
<dbReference type="InterPro" id="IPR051473">
    <property type="entry name" value="P2Ox-like"/>
</dbReference>
<comment type="similarity">
    <text evidence="2">Belongs to the GMC oxidoreductase family.</text>
</comment>
<dbReference type="InterPro" id="IPR036188">
    <property type="entry name" value="FAD/NAD-bd_sf"/>
</dbReference>
<comment type="cofactor">
    <cofactor evidence="1">
        <name>FAD</name>
        <dbReference type="ChEBI" id="CHEBI:57692"/>
    </cofactor>
</comment>
<dbReference type="AlphaFoldDB" id="A0A2T6BAA5"/>
<accession>A0A2T6BAA5</accession>
<dbReference type="SUPFAM" id="SSF54373">
    <property type="entry name" value="FAD-linked reductases, C-terminal domain"/>
    <property type="match status" value="1"/>
</dbReference>
<keyword evidence="9" id="KW-1185">Reference proteome</keyword>
<evidence type="ECO:0000313" key="8">
    <source>
        <dbReference type="EMBL" id="PTX52956.1"/>
    </source>
</evidence>
<keyword evidence="4" id="KW-0274">FAD</keyword>
<proteinExistence type="inferred from homology"/>
<comment type="caution">
    <text evidence="8">The sequence shown here is derived from an EMBL/GenBank/DDBJ whole genome shotgun (WGS) entry which is preliminary data.</text>
</comment>
<evidence type="ECO:0000256" key="4">
    <source>
        <dbReference type="ARBA" id="ARBA00022827"/>
    </source>
</evidence>
<dbReference type="Proteomes" id="UP000244069">
    <property type="component" value="Unassembled WGS sequence"/>
</dbReference>
<evidence type="ECO:0000313" key="9">
    <source>
        <dbReference type="Proteomes" id="UP000244069"/>
    </source>
</evidence>
<dbReference type="Pfam" id="PF05199">
    <property type="entry name" value="GMC_oxred_C"/>
    <property type="match status" value="1"/>
</dbReference>
<gene>
    <name evidence="8" type="ORF">C8N44_101247</name>
</gene>
<evidence type="ECO:0000259" key="7">
    <source>
        <dbReference type="Pfam" id="PF05199"/>
    </source>
</evidence>
<protein>
    <submittedName>
        <fullName evidence="8">GMC oxidoreductase</fullName>
    </submittedName>
</protein>
<evidence type="ECO:0000256" key="3">
    <source>
        <dbReference type="ARBA" id="ARBA00022630"/>
    </source>
</evidence>
<organism evidence="8 9">
    <name type="scientific">Allosediminivita pacifica</name>
    <dbReference type="NCBI Taxonomy" id="1267769"/>
    <lineage>
        <taxon>Bacteria</taxon>
        <taxon>Pseudomonadati</taxon>
        <taxon>Pseudomonadota</taxon>
        <taxon>Alphaproteobacteria</taxon>
        <taxon>Rhodobacterales</taxon>
        <taxon>Paracoccaceae</taxon>
        <taxon>Allosediminivita</taxon>
    </lineage>
</organism>
<evidence type="ECO:0000256" key="2">
    <source>
        <dbReference type="ARBA" id="ARBA00010790"/>
    </source>
</evidence>
<name>A0A2T6BAA5_9RHOB</name>
<dbReference type="SUPFAM" id="SSF51905">
    <property type="entry name" value="FAD/NAD(P)-binding domain"/>
    <property type="match status" value="1"/>
</dbReference>
<sequence>MITRSADVVIVGSGPTGSTYARIIRRDWPEARILMVEAGPKATARTGQHFDTLSDAERTAARLMAQGPRRGETYAPITREEWEARKAGKHDHSLQRRPGLFFANTDTPDEKAFAGFAAASVGGMGVQWTSGCPHPSKSERISFIDPDEMEAALQLADSLLGANKHPFPGDKGSEEMRARLGAVFNPGRPEDRKVQPMPLAYTVTEDGVITHGTDHILGEMVDEPEDMFRILPDTACRRVLHEDGRATGVELVSMNSGETWQVEAGTVVVAADSLHGPQLLYGSGIRPEALGRNINDHFLINRFLVTDIEGPLTSMSWIPRTDDAAFPFSVTIHGNDPALFPFPEKIEGTLVGMGLFVAADPRPENRIVFDEDTPDWKGLPSFSIHAPINEVDAERIENGKALAEKIAHTLGAPVDGFATTRVPTGSSLHYQGTLRMGEVDDGTSVCDRFSRVWGFENLHVAGNGVIPTVTATNPTPFIVALASIGAAKIAAERRTVARATV</sequence>
<dbReference type="InterPro" id="IPR000172">
    <property type="entry name" value="GMC_OxRdtase_N"/>
</dbReference>
<evidence type="ECO:0000259" key="6">
    <source>
        <dbReference type="Pfam" id="PF00732"/>
    </source>
</evidence>
<dbReference type="PANTHER" id="PTHR42784:SF1">
    <property type="entry name" value="PYRANOSE 2-OXIDASE"/>
    <property type="match status" value="1"/>
</dbReference>
<evidence type="ECO:0000256" key="1">
    <source>
        <dbReference type="ARBA" id="ARBA00001974"/>
    </source>
</evidence>
<dbReference type="Pfam" id="PF00732">
    <property type="entry name" value="GMC_oxred_N"/>
    <property type="match status" value="1"/>
</dbReference>
<dbReference type="Gene3D" id="3.50.50.60">
    <property type="entry name" value="FAD/NAD(P)-binding domain"/>
    <property type="match status" value="3"/>
</dbReference>
<keyword evidence="3" id="KW-0285">Flavoprotein</keyword>